<dbReference type="Proteomes" id="UP001151699">
    <property type="component" value="Chromosome A"/>
</dbReference>
<evidence type="ECO:0000259" key="3">
    <source>
        <dbReference type="Pfam" id="PF13359"/>
    </source>
</evidence>
<evidence type="ECO:0000256" key="1">
    <source>
        <dbReference type="ARBA" id="ARBA00001968"/>
    </source>
</evidence>
<evidence type="ECO:0000256" key="2">
    <source>
        <dbReference type="ARBA" id="ARBA00022723"/>
    </source>
</evidence>
<feature type="domain" description="DDE Tnp4" evidence="3">
    <location>
        <begin position="127"/>
        <end position="251"/>
    </location>
</feature>
<dbReference type="GO" id="GO:0046872">
    <property type="term" value="F:metal ion binding"/>
    <property type="evidence" value="ECO:0007669"/>
    <property type="project" value="UniProtKB-KW"/>
</dbReference>
<protein>
    <recommendedName>
        <fullName evidence="3">DDE Tnp4 domain-containing protein</fullName>
    </recommendedName>
</protein>
<dbReference type="Pfam" id="PF13359">
    <property type="entry name" value="DDE_Tnp_4"/>
    <property type="match status" value="1"/>
</dbReference>
<name>A0A9Q0NCV0_9DIPT</name>
<evidence type="ECO:0000313" key="4">
    <source>
        <dbReference type="EMBL" id="KAJ6647924.1"/>
    </source>
</evidence>
<proteinExistence type="predicted"/>
<gene>
    <name evidence="4" type="ORF">Bhyg_03148</name>
</gene>
<dbReference type="OrthoDB" id="7782839at2759"/>
<organism evidence="4 5">
    <name type="scientific">Pseudolycoriella hygida</name>
    <dbReference type="NCBI Taxonomy" id="35572"/>
    <lineage>
        <taxon>Eukaryota</taxon>
        <taxon>Metazoa</taxon>
        <taxon>Ecdysozoa</taxon>
        <taxon>Arthropoda</taxon>
        <taxon>Hexapoda</taxon>
        <taxon>Insecta</taxon>
        <taxon>Pterygota</taxon>
        <taxon>Neoptera</taxon>
        <taxon>Endopterygota</taxon>
        <taxon>Diptera</taxon>
        <taxon>Nematocera</taxon>
        <taxon>Sciaroidea</taxon>
        <taxon>Sciaridae</taxon>
        <taxon>Pseudolycoriella</taxon>
    </lineage>
</organism>
<evidence type="ECO:0000313" key="5">
    <source>
        <dbReference type="Proteomes" id="UP001151699"/>
    </source>
</evidence>
<dbReference type="InterPro" id="IPR027806">
    <property type="entry name" value="HARBI1_dom"/>
</dbReference>
<accession>A0A9Q0NCV0</accession>
<keyword evidence="5" id="KW-1185">Reference proteome</keyword>
<comment type="caution">
    <text evidence="4">The sequence shown here is derived from an EMBL/GenBank/DDBJ whole genome shotgun (WGS) entry which is preliminary data.</text>
</comment>
<sequence>MKCFVPSCGKISERSLTTKFVVVPYSKIRLKWFSAVGKNIDYVNMKSTYYCCESCRNSIQLVLKNSDTQLDNGKLIEDSTQTDDVWTVSVGFQTDDSKIILNGSDSDSDLEASTCESTTYCDRLLIPSVSESFISKSFGGRSSDLAITTACKLQKSLRQKYSVMADRGFKGIHTILLQKGFKLFRPPSSSGAKMTKAEVKVTKQIASLRIHVERSINRIRKFSMCKPHVTLNHNLIKYFDNVVLIAAGLSNVQTQLIKTN</sequence>
<reference evidence="4" key="1">
    <citation type="submission" date="2022-07" db="EMBL/GenBank/DDBJ databases">
        <authorList>
            <person name="Trinca V."/>
            <person name="Uliana J.V.C."/>
            <person name="Torres T.T."/>
            <person name="Ward R.J."/>
            <person name="Monesi N."/>
        </authorList>
    </citation>
    <scope>NUCLEOTIDE SEQUENCE</scope>
    <source>
        <strain evidence="4">HSMRA1968</strain>
        <tissue evidence="4">Whole embryos</tissue>
    </source>
</reference>
<dbReference type="PANTHER" id="PTHR23080">
    <property type="entry name" value="THAP DOMAIN PROTEIN"/>
    <property type="match status" value="1"/>
</dbReference>
<comment type="cofactor">
    <cofactor evidence="1">
        <name>a divalent metal cation</name>
        <dbReference type="ChEBI" id="CHEBI:60240"/>
    </cofactor>
</comment>
<dbReference type="EMBL" id="WJQU01000001">
    <property type="protein sequence ID" value="KAJ6647924.1"/>
    <property type="molecule type" value="Genomic_DNA"/>
</dbReference>
<dbReference type="AlphaFoldDB" id="A0A9Q0NCV0"/>
<keyword evidence="2" id="KW-0479">Metal-binding</keyword>